<accession>A0A1H6HTC6</accession>
<reference evidence="12" key="1">
    <citation type="submission" date="2016-10" db="EMBL/GenBank/DDBJ databases">
        <authorList>
            <person name="Varghese N."/>
            <person name="Submissions S."/>
        </authorList>
    </citation>
    <scope>NUCLEOTIDE SEQUENCE [LARGE SCALE GENOMIC DNA]</scope>
    <source>
        <strain evidence="12">DSM 13234</strain>
    </source>
</reference>
<comment type="subcellular location">
    <subcellularLocation>
        <location evidence="9">Cell inner membrane</location>
        <topology evidence="9">Peripheral membrane protein</topology>
        <orientation evidence="9">Cytoplasmic side</orientation>
    </subcellularLocation>
</comment>
<evidence type="ECO:0000256" key="3">
    <source>
        <dbReference type="ARBA" id="ARBA00022475"/>
    </source>
</evidence>
<keyword evidence="4 9" id="KW-0997">Cell inner membrane</keyword>
<dbReference type="GO" id="GO:0046854">
    <property type="term" value="P:phosphatidylinositol phosphate biosynthetic process"/>
    <property type="evidence" value="ECO:0007669"/>
    <property type="project" value="InterPro"/>
</dbReference>
<dbReference type="GO" id="GO:0050427">
    <property type="term" value="P:3'-phosphoadenosine 5'-phosphosulfate metabolic process"/>
    <property type="evidence" value="ECO:0007669"/>
    <property type="project" value="TreeGrafter"/>
</dbReference>
<dbReference type="PROSITE" id="PS00629">
    <property type="entry name" value="IMP_1"/>
    <property type="match status" value="1"/>
</dbReference>
<keyword evidence="5 9" id="KW-0479">Metal-binding</keyword>
<dbReference type="PANTHER" id="PTHR43028">
    <property type="entry name" value="3'(2'),5'-BISPHOSPHATE NUCLEOTIDASE 1"/>
    <property type="match status" value="1"/>
</dbReference>
<evidence type="ECO:0000256" key="9">
    <source>
        <dbReference type="HAMAP-Rule" id="MF_02095"/>
    </source>
</evidence>
<evidence type="ECO:0000256" key="7">
    <source>
        <dbReference type="ARBA" id="ARBA00022842"/>
    </source>
</evidence>
<evidence type="ECO:0000256" key="4">
    <source>
        <dbReference type="ARBA" id="ARBA00022519"/>
    </source>
</evidence>
<dbReference type="InterPro" id="IPR050725">
    <property type="entry name" value="CysQ/Inositol_MonoPase"/>
</dbReference>
<keyword evidence="12" id="KW-1185">Reference proteome</keyword>
<evidence type="ECO:0000256" key="2">
    <source>
        <dbReference type="ARBA" id="ARBA00005289"/>
    </source>
</evidence>
<evidence type="ECO:0000256" key="6">
    <source>
        <dbReference type="ARBA" id="ARBA00022801"/>
    </source>
</evidence>
<dbReference type="InterPro" id="IPR006240">
    <property type="entry name" value="CysQ"/>
</dbReference>
<feature type="binding site" evidence="10">
    <location>
        <position position="215"/>
    </location>
    <ligand>
        <name>Mg(2+)</name>
        <dbReference type="ChEBI" id="CHEBI:18420"/>
        <label>1</label>
        <note>catalytic</note>
    </ligand>
</feature>
<dbReference type="OrthoDB" id="9785695at2"/>
<dbReference type="PROSITE" id="PS00630">
    <property type="entry name" value="IMP_2"/>
    <property type="match status" value="1"/>
</dbReference>
<dbReference type="SUPFAM" id="SSF56655">
    <property type="entry name" value="Carbohydrate phosphatase"/>
    <property type="match status" value="1"/>
</dbReference>
<evidence type="ECO:0000256" key="8">
    <source>
        <dbReference type="ARBA" id="ARBA00023136"/>
    </source>
</evidence>
<keyword evidence="3 9" id="KW-1003">Cell membrane</keyword>
<feature type="binding site" evidence="9">
    <location>
        <begin position="91"/>
        <end position="94"/>
    </location>
    <ligand>
        <name>substrate</name>
    </ligand>
</feature>
<dbReference type="Pfam" id="PF00459">
    <property type="entry name" value="Inositol_P"/>
    <property type="match status" value="1"/>
</dbReference>
<evidence type="ECO:0000313" key="12">
    <source>
        <dbReference type="Proteomes" id="UP000182983"/>
    </source>
</evidence>
<dbReference type="Proteomes" id="UP000182983">
    <property type="component" value="Unassembled WGS sequence"/>
</dbReference>
<dbReference type="Gene3D" id="3.30.540.10">
    <property type="entry name" value="Fructose-1,6-Bisphosphatase, subunit A, domain 1"/>
    <property type="match status" value="1"/>
</dbReference>
<feature type="binding site" evidence="10">
    <location>
        <position position="89"/>
    </location>
    <ligand>
        <name>Mg(2+)</name>
        <dbReference type="ChEBI" id="CHEBI:18420"/>
        <label>1</label>
        <note>catalytic</note>
    </ligand>
</feature>
<gene>
    <name evidence="9" type="primary">cysQ</name>
    <name evidence="11" type="ORF">SAMN04244559_02052</name>
</gene>
<dbReference type="Gene3D" id="3.40.190.80">
    <property type="match status" value="1"/>
</dbReference>
<feature type="binding site" evidence="10">
    <location>
        <position position="91"/>
    </location>
    <ligand>
        <name>Mg(2+)</name>
        <dbReference type="ChEBI" id="CHEBI:18420"/>
        <label>1</label>
        <note>catalytic</note>
    </ligand>
</feature>
<feature type="binding site" evidence="9">
    <location>
        <position position="89"/>
    </location>
    <ligand>
        <name>Mg(2+)</name>
        <dbReference type="ChEBI" id="CHEBI:18420"/>
        <label>2</label>
    </ligand>
</feature>
<feature type="binding site" evidence="9">
    <location>
        <position position="89"/>
    </location>
    <ligand>
        <name>Mg(2+)</name>
        <dbReference type="ChEBI" id="CHEBI:18420"/>
        <label>1</label>
    </ligand>
</feature>
<comment type="similarity">
    <text evidence="2 9">Belongs to the inositol monophosphatase superfamily. CysQ family.</text>
</comment>
<dbReference type="RefSeq" id="WP_074768195.1">
    <property type="nucleotide sequence ID" value="NZ_FNWO01000007.1"/>
</dbReference>
<keyword evidence="6 9" id="KW-0378">Hydrolase</keyword>
<keyword evidence="8 9" id="KW-0472">Membrane</keyword>
<organism evidence="11 12">
    <name type="scientific">Magnetospirillum fulvum</name>
    <name type="common">Rhodospirillum fulvum</name>
    <dbReference type="NCBI Taxonomy" id="1082"/>
    <lineage>
        <taxon>Bacteria</taxon>
        <taxon>Pseudomonadati</taxon>
        <taxon>Pseudomonadota</taxon>
        <taxon>Alphaproteobacteria</taxon>
        <taxon>Rhodospirillales</taxon>
        <taxon>Rhodospirillaceae</taxon>
        <taxon>Magnetospirillum</taxon>
    </lineage>
</organism>
<feature type="binding site" evidence="10">
    <location>
        <position position="69"/>
    </location>
    <ligand>
        <name>Mg(2+)</name>
        <dbReference type="ChEBI" id="CHEBI:18420"/>
        <label>1</label>
        <note>catalytic</note>
    </ligand>
</feature>
<evidence type="ECO:0000256" key="10">
    <source>
        <dbReference type="PIRSR" id="PIRSR600760-2"/>
    </source>
</evidence>
<comment type="catalytic activity">
    <reaction evidence="1 9">
        <text>adenosine 3',5'-bisphosphate + H2O = AMP + phosphate</text>
        <dbReference type="Rhea" id="RHEA:10040"/>
        <dbReference type="ChEBI" id="CHEBI:15377"/>
        <dbReference type="ChEBI" id="CHEBI:43474"/>
        <dbReference type="ChEBI" id="CHEBI:58343"/>
        <dbReference type="ChEBI" id="CHEBI:456215"/>
        <dbReference type="EC" id="3.1.3.7"/>
    </reaction>
</comment>
<evidence type="ECO:0000256" key="5">
    <source>
        <dbReference type="ARBA" id="ARBA00022723"/>
    </source>
</evidence>
<proteinExistence type="inferred from homology"/>
<dbReference type="EC" id="3.1.3.7" evidence="9"/>
<dbReference type="GO" id="GO:0000103">
    <property type="term" value="P:sulfate assimilation"/>
    <property type="evidence" value="ECO:0007669"/>
    <property type="project" value="TreeGrafter"/>
</dbReference>
<comment type="function">
    <text evidence="9">Converts adenosine-3',5'-bisphosphate (PAP) to AMP.</text>
</comment>
<dbReference type="GO" id="GO:0008441">
    <property type="term" value="F:3'(2'),5'-bisphosphate nucleotidase activity"/>
    <property type="evidence" value="ECO:0007669"/>
    <property type="project" value="UniProtKB-UniRule"/>
</dbReference>
<dbReference type="GO" id="GO:0000287">
    <property type="term" value="F:magnesium ion binding"/>
    <property type="evidence" value="ECO:0007669"/>
    <property type="project" value="UniProtKB-UniRule"/>
</dbReference>
<dbReference type="NCBIfam" id="TIGR01331">
    <property type="entry name" value="bisphos_cysQ"/>
    <property type="match status" value="1"/>
</dbReference>
<comment type="cofactor">
    <cofactor evidence="9 10">
        <name>Mg(2+)</name>
        <dbReference type="ChEBI" id="CHEBI:18420"/>
    </cofactor>
</comment>
<dbReference type="HAMAP" id="MF_02095">
    <property type="entry name" value="CysQ"/>
    <property type="match status" value="1"/>
</dbReference>
<feature type="binding site" evidence="9">
    <location>
        <position position="69"/>
    </location>
    <ligand>
        <name>Mg(2+)</name>
        <dbReference type="ChEBI" id="CHEBI:18420"/>
        <label>1</label>
    </ligand>
</feature>
<keyword evidence="7 9" id="KW-0460">Magnesium</keyword>
<feature type="binding site" evidence="9">
    <location>
        <position position="91"/>
    </location>
    <ligand>
        <name>Mg(2+)</name>
        <dbReference type="ChEBI" id="CHEBI:18420"/>
        <label>1</label>
    </ligand>
</feature>
<dbReference type="GO" id="GO:0005886">
    <property type="term" value="C:plasma membrane"/>
    <property type="evidence" value="ECO:0007669"/>
    <property type="project" value="UniProtKB-SubCell"/>
</dbReference>
<dbReference type="CDD" id="cd01638">
    <property type="entry name" value="CysQ"/>
    <property type="match status" value="1"/>
</dbReference>
<evidence type="ECO:0000313" key="11">
    <source>
        <dbReference type="EMBL" id="SEH38301.1"/>
    </source>
</evidence>
<dbReference type="EMBL" id="FNWO01000007">
    <property type="protein sequence ID" value="SEH38301.1"/>
    <property type="molecule type" value="Genomic_DNA"/>
</dbReference>
<name>A0A1H6HTC6_MAGFU</name>
<evidence type="ECO:0000256" key="1">
    <source>
        <dbReference type="ARBA" id="ARBA00001625"/>
    </source>
</evidence>
<dbReference type="InterPro" id="IPR020550">
    <property type="entry name" value="Inositol_monophosphatase_CS"/>
</dbReference>
<feature type="binding site" evidence="9">
    <location>
        <position position="215"/>
    </location>
    <ligand>
        <name>Mg(2+)</name>
        <dbReference type="ChEBI" id="CHEBI:18420"/>
        <label>2</label>
    </ligand>
</feature>
<dbReference type="AlphaFoldDB" id="A0A1H6HTC6"/>
<protein>
    <recommendedName>
        <fullName evidence="9">3'(2'),5'-bisphosphate nucleotidase CysQ</fullName>
        <ecNumber evidence="9">3.1.3.7</ecNumber>
    </recommendedName>
    <alternativeName>
        <fullName evidence="9">3'(2'),5-bisphosphonucleoside 3'(2')-phosphohydrolase</fullName>
    </alternativeName>
    <alternativeName>
        <fullName evidence="9">3'-phosphoadenosine 5'-phosphate phosphatase</fullName>
        <shortName evidence="9">PAP phosphatase</shortName>
    </alternativeName>
</protein>
<dbReference type="InterPro" id="IPR000760">
    <property type="entry name" value="Inositol_monophosphatase-like"/>
</dbReference>
<dbReference type="PRINTS" id="PR00377">
    <property type="entry name" value="IMPHPHTASES"/>
</dbReference>
<dbReference type="PANTHER" id="PTHR43028:SF5">
    <property type="entry name" value="3'(2'),5'-BISPHOSPHATE NUCLEOTIDASE 1"/>
    <property type="match status" value="1"/>
</dbReference>
<feature type="binding site" evidence="9">
    <location>
        <position position="215"/>
    </location>
    <ligand>
        <name>substrate</name>
    </ligand>
</feature>
<feature type="binding site" evidence="9">
    <location>
        <position position="69"/>
    </location>
    <ligand>
        <name>substrate</name>
    </ligand>
</feature>
<feature type="binding site" evidence="9">
    <location>
        <position position="92"/>
    </location>
    <ligand>
        <name>Mg(2+)</name>
        <dbReference type="ChEBI" id="CHEBI:18420"/>
        <label>2</label>
    </ligand>
</feature>
<dbReference type="InterPro" id="IPR020583">
    <property type="entry name" value="Inositol_monoP_metal-BS"/>
</dbReference>
<feature type="binding site" evidence="10">
    <location>
        <position position="92"/>
    </location>
    <ligand>
        <name>Mg(2+)</name>
        <dbReference type="ChEBI" id="CHEBI:18420"/>
        <label>1</label>
        <note>catalytic</note>
    </ligand>
</feature>
<sequence length="262" mass="28065">MTYSPAALLPALEDLARQAGAAIMEIYAEEFAVRHKADSSPVTEADLRAEAIILPGLAALTPDFAIVAEEQVAAGRVPVLSDRPFWLVDPLDGTKEFVRRNGEFTVNIGLIDNGNPVAGVVLAPVPGLLWSGAGGRAFRVDADGQRQSIACRPRPTTGVRIVTSRSHNQPDLLTRWMARFEQPELDFAGSSLKLCRVAEGSADLYPRFGPTCEWDIAAAHAVLRAAGGTIETFDGVPLAYAKPGFLNPDFVARGSEPIPQHV</sequence>